<organism evidence="2 4">
    <name type="scientific">Xanthomonas fragariae</name>
    <dbReference type="NCBI Taxonomy" id="48664"/>
    <lineage>
        <taxon>Bacteria</taxon>
        <taxon>Pseudomonadati</taxon>
        <taxon>Pseudomonadota</taxon>
        <taxon>Gammaproteobacteria</taxon>
        <taxon>Lysobacterales</taxon>
        <taxon>Lysobacteraceae</taxon>
        <taxon>Xanthomonas</taxon>
    </lineage>
</organism>
<protein>
    <submittedName>
        <fullName evidence="2">Uncharacterized protein</fullName>
    </submittedName>
</protein>
<dbReference type="EMBL" id="LT853884">
    <property type="protein sequence ID" value="SMR01317.1"/>
    <property type="molecule type" value="Genomic_DNA"/>
</dbReference>
<accession>A0A1Y6HD98</accession>
<evidence type="ECO:0000313" key="4">
    <source>
        <dbReference type="Proteomes" id="UP000195953"/>
    </source>
</evidence>
<proteinExistence type="predicted"/>
<name>A0A1Y6HD98_9XANT</name>
<reference evidence="1 3" key="2">
    <citation type="submission" date="2017-05" db="EMBL/GenBank/DDBJ databases">
        <authorList>
            <person name="Blom J."/>
        </authorList>
    </citation>
    <scope>NUCLEOTIDE SEQUENCE [LARGE SCALE GENOMIC DNA]</scope>
    <source>
        <strain evidence="1">PD885</strain>
        <plasmid evidence="3">ppd885-27</plasmid>
        <plasmid evidence="1">pPD885-27</plasmid>
    </source>
</reference>
<dbReference type="Proteomes" id="UP000195877">
    <property type="component" value="Plasmid pPD885-27"/>
</dbReference>
<keyword evidence="3" id="KW-1185">Reference proteome</keyword>
<geneLocation type="plasmid" evidence="1">
    <name>pPD885-27</name>
</geneLocation>
<dbReference type="AlphaFoldDB" id="A0A1Y6HD98"/>
<reference evidence="2 4" key="1">
    <citation type="submission" date="2017-05" db="EMBL/GenBank/DDBJ databases">
        <authorList>
            <person name="Song R."/>
            <person name="Chenine A.L."/>
            <person name="Ruprecht R.M."/>
        </authorList>
    </citation>
    <scope>NUCLEOTIDE SEQUENCE [LARGE SCALE GENOMIC DNA]</scope>
    <source>
        <strain evidence="2">PD5205</strain>
        <plasmid evidence="4">ppd5205.21</plasmid>
    </source>
</reference>
<gene>
    <name evidence="2" type="ORF">PD5205_04125</name>
    <name evidence="1" type="ORF">PD885_04136</name>
</gene>
<sequence>MDPRQQEREEEATRLQDAQLAQLREQRDELAASQRQREAVRIVQATVQRDAHGNHASFWCRTAKIVTMFSLMRYRAT</sequence>
<evidence type="ECO:0000313" key="3">
    <source>
        <dbReference type="Proteomes" id="UP000195877"/>
    </source>
</evidence>
<evidence type="ECO:0000313" key="1">
    <source>
        <dbReference type="EMBL" id="SMR01317.1"/>
    </source>
</evidence>
<dbReference type="Proteomes" id="UP000195953">
    <property type="component" value="Plasmid pPD5205-21"/>
</dbReference>
<evidence type="ECO:0000313" key="2">
    <source>
        <dbReference type="EMBL" id="SMR06066.1"/>
    </source>
</evidence>
<keyword evidence="1" id="KW-0614">Plasmid</keyword>
<geneLocation type="plasmid" evidence="4">
    <name>ppd5205.21</name>
</geneLocation>
<geneLocation type="plasmid" evidence="3">
    <name>ppd885-27</name>
</geneLocation>
<dbReference type="EMBL" id="LT853887">
    <property type="protein sequence ID" value="SMR06066.1"/>
    <property type="molecule type" value="Genomic_DNA"/>
</dbReference>